<dbReference type="RefSeq" id="WP_343994295.1">
    <property type="nucleotide sequence ID" value="NZ_BAAALG010000009.1"/>
</dbReference>
<dbReference type="Proteomes" id="UP001501581">
    <property type="component" value="Unassembled WGS sequence"/>
</dbReference>
<proteinExistence type="predicted"/>
<comment type="caution">
    <text evidence="2">The sequence shown here is derived from an EMBL/GenBank/DDBJ whole genome shotgun (WGS) entry which is preliminary data.</text>
</comment>
<protein>
    <submittedName>
        <fullName evidence="2">Uncharacterized protein</fullName>
    </submittedName>
</protein>
<keyword evidence="3" id="KW-1185">Reference proteome</keyword>
<evidence type="ECO:0000313" key="3">
    <source>
        <dbReference type="Proteomes" id="UP001501581"/>
    </source>
</evidence>
<sequence length="114" mass="12546">MRSAGNRRVGPEQVVAGVRVWCRPRGAALRDVTDPDGVRWVHWFTAVPGVVSLVGLVLHHTIYRRQWEVLAVPTSPSVPARCLVAGSQGDAEAWVAELVAWLRSGHSLAEFRND</sequence>
<evidence type="ECO:0000313" key="2">
    <source>
        <dbReference type="EMBL" id="GAA1102935.1"/>
    </source>
</evidence>
<accession>A0ABN1TWG8</accession>
<keyword evidence="1" id="KW-0472">Membrane</keyword>
<feature type="transmembrane region" description="Helical" evidence="1">
    <location>
        <begin position="40"/>
        <end position="58"/>
    </location>
</feature>
<dbReference type="EMBL" id="BAAALG010000009">
    <property type="protein sequence ID" value="GAA1102935.1"/>
    <property type="molecule type" value="Genomic_DNA"/>
</dbReference>
<evidence type="ECO:0000256" key="1">
    <source>
        <dbReference type="SAM" id="Phobius"/>
    </source>
</evidence>
<keyword evidence="1" id="KW-0812">Transmembrane</keyword>
<gene>
    <name evidence="2" type="ORF">GCM10009668_21980</name>
</gene>
<keyword evidence="1" id="KW-1133">Transmembrane helix</keyword>
<organism evidence="2 3">
    <name type="scientific">Nocardioides dubius</name>
    <dbReference type="NCBI Taxonomy" id="317019"/>
    <lineage>
        <taxon>Bacteria</taxon>
        <taxon>Bacillati</taxon>
        <taxon>Actinomycetota</taxon>
        <taxon>Actinomycetes</taxon>
        <taxon>Propionibacteriales</taxon>
        <taxon>Nocardioidaceae</taxon>
        <taxon>Nocardioides</taxon>
    </lineage>
</organism>
<name>A0ABN1TWG8_9ACTN</name>
<reference evidence="2 3" key="1">
    <citation type="journal article" date="2019" name="Int. J. Syst. Evol. Microbiol.">
        <title>The Global Catalogue of Microorganisms (GCM) 10K type strain sequencing project: providing services to taxonomists for standard genome sequencing and annotation.</title>
        <authorList>
            <consortium name="The Broad Institute Genomics Platform"/>
            <consortium name="The Broad Institute Genome Sequencing Center for Infectious Disease"/>
            <person name="Wu L."/>
            <person name="Ma J."/>
        </authorList>
    </citation>
    <scope>NUCLEOTIDE SEQUENCE [LARGE SCALE GENOMIC DNA]</scope>
    <source>
        <strain evidence="2 3">JCM 13008</strain>
    </source>
</reference>